<evidence type="ECO:0000313" key="1">
    <source>
        <dbReference type="EMBL" id="EGJ32272.1"/>
    </source>
</evidence>
<reference evidence="2" key="1">
    <citation type="journal article" date="2011" name="Proc. Natl. Acad. Sci. U.S.A.">
        <title>Genomic insights into the physiology and ecology of the marine filamentous cyanobacterium Lyngbya majuscula.</title>
        <authorList>
            <person name="Jones A.C."/>
            <person name="Monroe E.A."/>
            <person name="Podell S."/>
            <person name="Hess W.R."/>
            <person name="Klages S."/>
            <person name="Esquenazi E."/>
            <person name="Niessen S."/>
            <person name="Hoover H."/>
            <person name="Rothmann M."/>
            <person name="Lasken R.S."/>
            <person name="Yates J.R.III."/>
            <person name="Reinhardt R."/>
            <person name="Kube M."/>
            <person name="Burkart M.D."/>
            <person name="Allen E.E."/>
            <person name="Dorrestein P.C."/>
            <person name="Gerwick W.H."/>
            <person name="Gerwick L."/>
        </authorList>
    </citation>
    <scope>NUCLEOTIDE SEQUENCE [LARGE SCALE GENOMIC DNA]</scope>
    <source>
        <strain evidence="2">3L</strain>
    </source>
</reference>
<evidence type="ECO:0000313" key="2">
    <source>
        <dbReference type="Proteomes" id="UP000003959"/>
    </source>
</evidence>
<keyword evidence="2" id="KW-1185">Reference proteome</keyword>
<proteinExistence type="predicted"/>
<dbReference type="Proteomes" id="UP000003959">
    <property type="component" value="Unassembled WGS sequence"/>
</dbReference>
<dbReference type="InterPro" id="IPR013424">
    <property type="entry name" value="Ice-binding_C"/>
</dbReference>
<sequence length="201" mass="21342">MKPNLYKTLAVTTTTGAILGLFALVPNLAQAAAMKFEFISTLETLNDNLGFGILRYESAPITGVGVETIQMNQLVGVDLDLKASAEIYLDIPGLGLVTDSVFIDESDVVPPSPFLTFTDGILTSFNDTINTTSNTFGVPIVAQALGTTFETFAVDPTSDTKILVEKGNIIFSTVPEPGTILGLSLFSLGILMNRKKSANSN</sequence>
<gene>
    <name evidence="1" type="ORF">LYNGBM3L_26800</name>
</gene>
<dbReference type="NCBIfam" id="TIGR02595">
    <property type="entry name" value="PEP_CTERM"/>
    <property type="match status" value="1"/>
</dbReference>
<dbReference type="HOGENOM" id="CLU_1359123_0_0_3"/>
<dbReference type="RefSeq" id="WP_008185326.1">
    <property type="nucleotide sequence ID" value="NZ_GL890927.1"/>
</dbReference>
<dbReference type="EMBL" id="GL890927">
    <property type="protein sequence ID" value="EGJ32272.1"/>
    <property type="molecule type" value="Genomic_DNA"/>
</dbReference>
<dbReference type="AlphaFoldDB" id="F4XT97"/>
<accession>F4XT97</accession>
<organism evidence="1 2">
    <name type="scientific">Moorena producens 3L</name>
    <dbReference type="NCBI Taxonomy" id="489825"/>
    <lineage>
        <taxon>Bacteria</taxon>
        <taxon>Bacillati</taxon>
        <taxon>Cyanobacteriota</taxon>
        <taxon>Cyanophyceae</taxon>
        <taxon>Coleofasciculales</taxon>
        <taxon>Coleofasciculaceae</taxon>
        <taxon>Moorena</taxon>
    </lineage>
</organism>
<name>F4XT97_9CYAN</name>
<protein>
    <submittedName>
        <fullName evidence="1">Putative exosortase, PEP-CTERM interaction domain protein</fullName>
    </submittedName>
</protein>